<organism evidence="5">
    <name type="scientific">Oceanithermus profundus</name>
    <dbReference type="NCBI Taxonomy" id="187137"/>
    <lineage>
        <taxon>Bacteria</taxon>
        <taxon>Thermotogati</taxon>
        <taxon>Deinococcota</taxon>
        <taxon>Deinococci</taxon>
        <taxon>Thermales</taxon>
        <taxon>Thermaceae</taxon>
        <taxon>Oceanithermus</taxon>
    </lineage>
</organism>
<dbReference type="Pfam" id="PF00005">
    <property type="entry name" value="ABC_tran"/>
    <property type="match status" value="1"/>
</dbReference>
<dbReference type="SUPFAM" id="SSF52540">
    <property type="entry name" value="P-loop containing nucleoside triphosphate hydrolases"/>
    <property type="match status" value="1"/>
</dbReference>
<dbReference type="InterPro" id="IPR003439">
    <property type="entry name" value="ABC_transporter-like_ATP-bd"/>
</dbReference>
<dbReference type="Gene3D" id="3.40.50.300">
    <property type="entry name" value="P-loop containing nucleotide triphosphate hydrolases"/>
    <property type="match status" value="1"/>
</dbReference>
<evidence type="ECO:0000313" key="5">
    <source>
        <dbReference type="EMBL" id="HGY08900.1"/>
    </source>
</evidence>
<keyword evidence="2" id="KW-0547">Nucleotide-binding</keyword>
<evidence type="ECO:0000259" key="4">
    <source>
        <dbReference type="PROSITE" id="PS50893"/>
    </source>
</evidence>
<name>A0A7C4ZQU1_9DEIN</name>
<accession>A0A7C4ZQU1</accession>
<protein>
    <submittedName>
        <fullName evidence="5">ABC transporter ATP-binding protein</fullName>
    </submittedName>
</protein>
<evidence type="ECO:0000256" key="1">
    <source>
        <dbReference type="ARBA" id="ARBA00022448"/>
    </source>
</evidence>
<proteinExistence type="predicted"/>
<dbReference type="SMART" id="SM00382">
    <property type="entry name" value="AAA"/>
    <property type="match status" value="1"/>
</dbReference>
<dbReference type="PANTHER" id="PTHR42939">
    <property type="entry name" value="ABC TRANSPORTER ATP-BINDING PROTEIN ALBC-RELATED"/>
    <property type="match status" value="1"/>
</dbReference>
<dbReference type="PANTHER" id="PTHR42939:SF1">
    <property type="entry name" value="ABC TRANSPORTER ATP-BINDING PROTEIN ALBC-RELATED"/>
    <property type="match status" value="1"/>
</dbReference>
<dbReference type="EMBL" id="DRPZ01000069">
    <property type="protein sequence ID" value="HGY08900.1"/>
    <property type="molecule type" value="Genomic_DNA"/>
</dbReference>
<dbReference type="InterPro" id="IPR051782">
    <property type="entry name" value="ABC_Transporter_VariousFunc"/>
</dbReference>
<dbReference type="InterPro" id="IPR027417">
    <property type="entry name" value="P-loop_NTPase"/>
</dbReference>
<dbReference type="Proteomes" id="UP000885759">
    <property type="component" value="Unassembled WGS sequence"/>
</dbReference>
<keyword evidence="1" id="KW-0813">Transport</keyword>
<dbReference type="GO" id="GO:0005524">
    <property type="term" value="F:ATP binding"/>
    <property type="evidence" value="ECO:0007669"/>
    <property type="project" value="UniProtKB-KW"/>
</dbReference>
<dbReference type="InterPro" id="IPR003593">
    <property type="entry name" value="AAA+_ATPase"/>
</dbReference>
<gene>
    <name evidence="5" type="ORF">ENK37_02440</name>
</gene>
<reference evidence="5" key="1">
    <citation type="journal article" date="2020" name="mSystems">
        <title>Genome- and Community-Level Interaction Insights into Carbon Utilization and Element Cycling Functions of Hydrothermarchaeota in Hydrothermal Sediment.</title>
        <authorList>
            <person name="Zhou Z."/>
            <person name="Liu Y."/>
            <person name="Xu W."/>
            <person name="Pan J."/>
            <person name="Luo Z.H."/>
            <person name="Li M."/>
        </authorList>
    </citation>
    <scope>NUCLEOTIDE SEQUENCE [LARGE SCALE GENOMIC DNA]</scope>
    <source>
        <strain evidence="5">HyVt-570</strain>
    </source>
</reference>
<feature type="domain" description="ABC transporter" evidence="4">
    <location>
        <begin position="58"/>
        <end position="285"/>
    </location>
</feature>
<dbReference type="GO" id="GO:0016887">
    <property type="term" value="F:ATP hydrolysis activity"/>
    <property type="evidence" value="ECO:0007669"/>
    <property type="project" value="InterPro"/>
</dbReference>
<dbReference type="CDD" id="cd03230">
    <property type="entry name" value="ABC_DR_subfamily_A"/>
    <property type="match status" value="1"/>
</dbReference>
<dbReference type="PROSITE" id="PS50893">
    <property type="entry name" value="ABC_TRANSPORTER_2"/>
    <property type="match status" value="1"/>
</dbReference>
<evidence type="ECO:0000256" key="2">
    <source>
        <dbReference type="ARBA" id="ARBA00022741"/>
    </source>
</evidence>
<comment type="caution">
    <text evidence="5">The sequence shown here is derived from an EMBL/GenBank/DDBJ whole genome shotgun (WGS) entry which is preliminary data.</text>
</comment>
<keyword evidence="3 5" id="KW-0067">ATP-binding</keyword>
<dbReference type="AlphaFoldDB" id="A0A7C4ZQU1"/>
<evidence type="ECO:0000256" key="3">
    <source>
        <dbReference type="ARBA" id="ARBA00022840"/>
    </source>
</evidence>
<sequence length="287" mass="31070">MAALLADFFWGCRGWRCGGTLRCCSRYLRVGLVAWRSRFWGPCLAGGEVDVVTQEPVLSVRNLSRTYSTGKGIVSAGFTVGAGEVVALVGPNGAGKTTLLEALCGTADYVGSVRIAGFDREHEAHQRQNRVCLPERRNLPLFLSGVAAARLAEGFWDQPGLFSRFVTEAHFWGLEGGDLEQPALALSQGMREKLMLALVFSSTAALMILDEPEAHLDPIVRHRLEQRLVARRDQGGALLLATHDAYMAARLADRILIVRAGRLHNLGAVPGVEAVFDALETSTEGDA</sequence>